<feature type="compositionally biased region" description="Basic and acidic residues" evidence="2">
    <location>
        <begin position="10"/>
        <end position="45"/>
    </location>
</feature>
<dbReference type="OrthoDB" id="297923at2759"/>
<dbReference type="GO" id="GO:0048487">
    <property type="term" value="F:beta-tubulin binding"/>
    <property type="evidence" value="ECO:0007669"/>
    <property type="project" value="TreeGrafter"/>
</dbReference>
<dbReference type="EMBL" id="CAJHUC010001142">
    <property type="protein sequence ID" value="CAD7699961.1"/>
    <property type="molecule type" value="Genomic_DNA"/>
</dbReference>
<name>A0A8S1IYA8_9CHLO</name>
<reference evidence="4" key="1">
    <citation type="submission" date="2020-12" db="EMBL/GenBank/DDBJ databases">
        <authorList>
            <person name="Iha C."/>
        </authorList>
    </citation>
    <scope>NUCLEOTIDE SEQUENCE</scope>
</reference>
<keyword evidence="5" id="KW-1185">Reference proteome</keyword>
<sequence length="677" mass="75151">MGPKKKSKKKLEEERLRLEEEARLAEEERQRQEEEDRKRREEEERVRAELRAKHLAEEAERLEAERPKIEPFLQAIAAERASADARWEEESEWERYLLCTARPNPKTPSLVNDYVSAVKQEVFSEPKGALAACDDACAVACEAEDLRQDALQAGRADEAQRLLGDVERLRDLVDGVLLSLAGNLLRSCDDGTGEAPDVQASHQSEAFKFGMWFNVNKNPRLKVVKFGSMPVSVEIPKQVALASVALMAVGRAHDEYFLACKNDMMAVGGVWRAQLFALPPAPKVIKNWTIQVVDQSEEGPRQLTYPLLPAGADASSYSSSEEGPRQLTYPLLPAGADASSYSSSVENVPHIGFNLPVCSEFEYAPRGAQPAVGWWDDAEQQWSTEGVERVEYDEVRRRATFACKRLAPMALIQSRTRLLPYRGWSLRPVDGQGGCRNVLSVQTDGDMTVEFEIGAGYAALASWGGGEVGGIRELIGKRLQPGRLLWRLVRLGVCLMPSDRDASFVRDSMLKEPGVERRACEDVGLIAGAALISGSRWNRHVGGDECLFRTSEITDWEAGGRTEAKHVERIFSKEKGEGARRVQVVVRRGEKGVAFCEALDRCETYPELPGYDSQEYAEHLYGRVHLNSVALFEEHVGEGGGGPCVRPETAEQSRATNPVLSQSVAQLLFAMRIFSFG</sequence>
<comment type="similarity">
    <text evidence="1">Belongs to the DNAI7 family.</text>
</comment>
<dbReference type="InterPro" id="IPR031826">
    <property type="entry name" value="IC97/Casc1_N"/>
</dbReference>
<dbReference type="GO" id="GO:0005930">
    <property type="term" value="C:axoneme"/>
    <property type="evidence" value="ECO:0007669"/>
    <property type="project" value="TreeGrafter"/>
</dbReference>
<evidence type="ECO:0000256" key="1">
    <source>
        <dbReference type="ARBA" id="ARBA00024332"/>
    </source>
</evidence>
<evidence type="ECO:0000313" key="5">
    <source>
        <dbReference type="Proteomes" id="UP000708148"/>
    </source>
</evidence>
<gene>
    <name evidence="4" type="ORF">OSTQU699_LOCUS5320</name>
</gene>
<dbReference type="AlphaFoldDB" id="A0A8S1IYA8"/>
<evidence type="ECO:0000313" key="4">
    <source>
        <dbReference type="EMBL" id="CAD7699961.1"/>
    </source>
</evidence>
<organism evidence="4 5">
    <name type="scientific">Ostreobium quekettii</name>
    <dbReference type="NCBI Taxonomy" id="121088"/>
    <lineage>
        <taxon>Eukaryota</taxon>
        <taxon>Viridiplantae</taxon>
        <taxon>Chlorophyta</taxon>
        <taxon>core chlorophytes</taxon>
        <taxon>Ulvophyceae</taxon>
        <taxon>TCBD clade</taxon>
        <taxon>Bryopsidales</taxon>
        <taxon>Ostreobineae</taxon>
        <taxon>Ostreobiaceae</taxon>
        <taxon>Ostreobium</taxon>
    </lineage>
</organism>
<dbReference type="Pfam" id="PF15927">
    <property type="entry name" value="Casc1_N"/>
    <property type="match status" value="1"/>
</dbReference>
<dbReference type="InterPro" id="IPR023247">
    <property type="entry name" value="IC97/Dnai7-like"/>
</dbReference>
<comment type="caution">
    <text evidence="4">The sequence shown here is derived from an EMBL/GenBank/DDBJ whole genome shotgun (WGS) entry which is preliminary data.</text>
</comment>
<dbReference type="GO" id="GO:0008017">
    <property type="term" value="F:microtubule binding"/>
    <property type="evidence" value="ECO:0007669"/>
    <property type="project" value="TreeGrafter"/>
</dbReference>
<evidence type="ECO:0000259" key="3">
    <source>
        <dbReference type="Pfam" id="PF15927"/>
    </source>
</evidence>
<feature type="domain" description="IC97/Casc1 N-terminal" evidence="3">
    <location>
        <begin position="20"/>
        <end position="220"/>
    </location>
</feature>
<accession>A0A8S1IYA8</accession>
<evidence type="ECO:0000256" key="2">
    <source>
        <dbReference type="SAM" id="MobiDB-lite"/>
    </source>
</evidence>
<protein>
    <recommendedName>
        <fullName evidence="3">IC97/Casc1 N-terminal domain-containing protein</fullName>
    </recommendedName>
</protein>
<feature type="non-terminal residue" evidence="4">
    <location>
        <position position="1"/>
    </location>
</feature>
<dbReference type="PANTHER" id="PTHR20929">
    <property type="entry name" value="LUNG ADENOMA SUSCEPTIBILITY 1-RELATED"/>
    <property type="match status" value="1"/>
</dbReference>
<dbReference type="PANTHER" id="PTHR20929:SF11">
    <property type="entry name" value="DYNEIN AXONEMAL INTERMEDIATE CHAIN 7"/>
    <property type="match status" value="1"/>
</dbReference>
<proteinExistence type="inferred from homology"/>
<feature type="region of interest" description="Disordered" evidence="2">
    <location>
        <begin position="1"/>
        <end position="45"/>
    </location>
</feature>
<dbReference type="PRINTS" id="PR02043">
    <property type="entry name" value="CANCERSCCP1"/>
</dbReference>
<dbReference type="Proteomes" id="UP000708148">
    <property type="component" value="Unassembled WGS sequence"/>
</dbReference>